<feature type="domain" description="Tyrosine specific protein phosphatases" evidence="6">
    <location>
        <begin position="73"/>
        <end position="130"/>
    </location>
</feature>
<dbReference type="InterPro" id="IPR020422">
    <property type="entry name" value="TYR_PHOSPHATASE_DUAL_dom"/>
</dbReference>
<dbReference type="Proteomes" id="UP000749646">
    <property type="component" value="Unassembled WGS sequence"/>
</dbReference>
<dbReference type="PANTHER" id="PTHR45848">
    <property type="entry name" value="DUAL SPECIFICITY PROTEIN PHOSPHATASE 12 FAMILY MEMBER"/>
    <property type="match status" value="1"/>
</dbReference>
<keyword evidence="4" id="KW-0904">Protein phosphatase</keyword>
<feature type="domain" description="Tyrosine-protein phosphatase" evidence="5">
    <location>
        <begin position="11"/>
        <end position="152"/>
    </location>
</feature>
<dbReference type="PROSITE" id="PS50054">
    <property type="entry name" value="TYR_PHOSPHATASE_DUAL"/>
    <property type="match status" value="1"/>
</dbReference>
<organism evidence="7 8">
    <name type="scientific">Modicella reniformis</name>
    <dbReference type="NCBI Taxonomy" id="1440133"/>
    <lineage>
        <taxon>Eukaryota</taxon>
        <taxon>Fungi</taxon>
        <taxon>Fungi incertae sedis</taxon>
        <taxon>Mucoromycota</taxon>
        <taxon>Mortierellomycotina</taxon>
        <taxon>Mortierellomycetes</taxon>
        <taxon>Mortierellales</taxon>
        <taxon>Mortierellaceae</taxon>
        <taxon>Modicella</taxon>
    </lineage>
</organism>
<evidence type="ECO:0000313" key="8">
    <source>
        <dbReference type="Proteomes" id="UP000749646"/>
    </source>
</evidence>
<dbReference type="GO" id="GO:0004725">
    <property type="term" value="F:protein tyrosine phosphatase activity"/>
    <property type="evidence" value="ECO:0007669"/>
    <property type="project" value="UniProtKB-EC"/>
</dbReference>
<dbReference type="InterPro" id="IPR029021">
    <property type="entry name" value="Prot-tyrosine_phosphatase-like"/>
</dbReference>
<evidence type="ECO:0000259" key="5">
    <source>
        <dbReference type="PROSITE" id="PS50054"/>
    </source>
</evidence>
<keyword evidence="3" id="KW-0378">Hydrolase</keyword>
<proteinExistence type="inferred from homology"/>
<dbReference type="AlphaFoldDB" id="A0A9P6M871"/>
<dbReference type="Pfam" id="PF00782">
    <property type="entry name" value="DSPc"/>
    <property type="match status" value="1"/>
</dbReference>
<gene>
    <name evidence="7" type="primary">YVH1</name>
    <name evidence="7" type="ORF">BGZ65_008772</name>
</gene>
<dbReference type="SUPFAM" id="SSF52799">
    <property type="entry name" value="(Phosphotyrosine protein) phosphatases II"/>
    <property type="match status" value="1"/>
</dbReference>
<evidence type="ECO:0000256" key="3">
    <source>
        <dbReference type="ARBA" id="ARBA00022801"/>
    </source>
</evidence>
<accession>A0A9P6M871</accession>
<evidence type="ECO:0000256" key="2">
    <source>
        <dbReference type="ARBA" id="ARBA00013064"/>
    </source>
</evidence>
<dbReference type="EC" id="3.1.3.48" evidence="2"/>
<feature type="non-terminal residue" evidence="7">
    <location>
        <position position="279"/>
    </location>
</feature>
<dbReference type="CDD" id="cd14498">
    <property type="entry name" value="DSP"/>
    <property type="match status" value="1"/>
</dbReference>
<dbReference type="InterPro" id="IPR000387">
    <property type="entry name" value="Tyr_Pase_dom"/>
</dbReference>
<evidence type="ECO:0000313" key="7">
    <source>
        <dbReference type="EMBL" id="KAF9974366.1"/>
    </source>
</evidence>
<dbReference type="GO" id="GO:0005634">
    <property type="term" value="C:nucleus"/>
    <property type="evidence" value="ECO:0007669"/>
    <property type="project" value="TreeGrafter"/>
</dbReference>
<keyword evidence="8" id="KW-1185">Reference proteome</keyword>
<comment type="similarity">
    <text evidence="1">Belongs to the protein-tyrosine phosphatase family. Non-receptor class dual specificity subfamily.</text>
</comment>
<comment type="caution">
    <text evidence="7">The sequence shown here is derived from an EMBL/GenBank/DDBJ whole genome shotgun (WGS) entry which is preliminary data.</text>
</comment>
<dbReference type="GO" id="GO:0008138">
    <property type="term" value="F:protein tyrosine/serine/threonine phosphatase activity"/>
    <property type="evidence" value="ECO:0007669"/>
    <property type="project" value="TreeGrafter"/>
</dbReference>
<name>A0A9P6M871_9FUNG</name>
<evidence type="ECO:0000256" key="1">
    <source>
        <dbReference type="ARBA" id="ARBA00008601"/>
    </source>
</evidence>
<dbReference type="OrthoDB" id="2017893at2759"/>
<evidence type="ECO:0000259" key="6">
    <source>
        <dbReference type="PROSITE" id="PS50056"/>
    </source>
</evidence>
<sequence length="279" mass="30943">MPSSSGKSINEMQEVIPNLFLSGIEPAESRTQLNANGITHIIQITPVLYSPFPSTFVYKIIPVLDMDETNLIKHFPDTYKFIHEAIEEGGKVLVHCMGGASRSVTIVCAYLMKSKNMTADEAVSAVQLIRSIAEPNDGFMTQLYLYADIEFDVNIKRTKYRRFLIACMTLQRVNRRCIDDEILASDITENKVSEEVVVVSGGPSSSPTDSTPPTQQKIVSSLKCKKCHHALVAHDNVMTHIPGGQPQSQLQYWKHGIFLQVFDAIKSGVPTLTPPFTAD</sequence>
<dbReference type="PANTHER" id="PTHR45848:SF4">
    <property type="entry name" value="DUAL SPECIFICITY PROTEIN PHOSPHATASE 12"/>
    <property type="match status" value="1"/>
</dbReference>
<dbReference type="Gene3D" id="3.90.190.10">
    <property type="entry name" value="Protein tyrosine phosphatase superfamily"/>
    <property type="match status" value="1"/>
</dbReference>
<dbReference type="PROSITE" id="PS50056">
    <property type="entry name" value="TYR_PHOSPHATASE_2"/>
    <property type="match status" value="1"/>
</dbReference>
<protein>
    <recommendedName>
        <fullName evidence="2">protein-tyrosine-phosphatase</fullName>
        <ecNumber evidence="2">3.1.3.48</ecNumber>
    </recommendedName>
</protein>
<dbReference type="EMBL" id="JAAAHW010004444">
    <property type="protein sequence ID" value="KAF9974366.1"/>
    <property type="molecule type" value="Genomic_DNA"/>
</dbReference>
<dbReference type="SMART" id="SM00195">
    <property type="entry name" value="DSPc"/>
    <property type="match status" value="1"/>
</dbReference>
<dbReference type="InterPro" id="IPR000340">
    <property type="entry name" value="Dual-sp_phosphatase_cat-dom"/>
</dbReference>
<evidence type="ECO:0000256" key="4">
    <source>
        <dbReference type="ARBA" id="ARBA00022912"/>
    </source>
</evidence>
<reference evidence="7" key="1">
    <citation type="journal article" date="2020" name="Fungal Divers.">
        <title>Resolving the Mortierellaceae phylogeny through synthesis of multi-gene phylogenetics and phylogenomics.</title>
        <authorList>
            <person name="Vandepol N."/>
            <person name="Liber J."/>
            <person name="Desiro A."/>
            <person name="Na H."/>
            <person name="Kennedy M."/>
            <person name="Barry K."/>
            <person name="Grigoriev I.V."/>
            <person name="Miller A.N."/>
            <person name="O'Donnell K."/>
            <person name="Stajich J.E."/>
            <person name="Bonito G."/>
        </authorList>
    </citation>
    <scope>NUCLEOTIDE SEQUENCE</scope>
    <source>
        <strain evidence="7">MES-2147</strain>
    </source>
</reference>